<feature type="domain" description="GH16" evidence="2">
    <location>
        <begin position="44"/>
        <end position="287"/>
    </location>
</feature>
<evidence type="ECO:0000313" key="3">
    <source>
        <dbReference type="EMBL" id="RRG23104.1"/>
    </source>
</evidence>
<keyword evidence="3" id="KW-0378">Hydrolase</keyword>
<evidence type="ECO:0000256" key="1">
    <source>
        <dbReference type="ARBA" id="ARBA00006865"/>
    </source>
</evidence>
<dbReference type="Pfam" id="PF00722">
    <property type="entry name" value="Glyco_hydro_16"/>
    <property type="match status" value="1"/>
</dbReference>
<dbReference type="EMBL" id="QQWG01000004">
    <property type="protein sequence ID" value="RRG23104.1"/>
    <property type="molecule type" value="Genomic_DNA"/>
</dbReference>
<dbReference type="PANTHER" id="PTHR10963:SF55">
    <property type="entry name" value="GLYCOSIDE HYDROLASE FAMILY 16 PROTEIN"/>
    <property type="match status" value="1"/>
</dbReference>
<dbReference type="GO" id="GO:0004553">
    <property type="term" value="F:hydrolase activity, hydrolyzing O-glycosyl compounds"/>
    <property type="evidence" value="ECO:0007669"/>
    <property type="project" value="InterPro"/>
</dbReference>
<dbReference type="InterPro" id="IPR050546">
    <property type="entry name" value="Glycosyl_Hydrlase_16"/>
</dbReference>
<accession>A0A425Y4A9</accession>
<dbReference type="CDD" id="cd08023">
    <property type="entry name" value="GH16_laminarinase_like"/>
    <property type="match status" value="1"/>
</dbReference>
<organism evidence="3 4">
    <name type="scientific">Ancylomarina euxinus</name>
    <dbReference type="NCBI Taxonomy" id="2283627"/>
    <lineage>
        <taxon>Bacteria</taxon>
        <taxon>Pseudomonadati</taxon>
        <taxon>Bacteroidota</taxon>
        <taxon>Bacteroidia</taxon>
        <taxon>Marinilabiliales</taxon>
        <taxon>Marinifilaceae</taxon>
        <taxon>Ancylomarina</taxon>
    </lineage>
</organism>
<dbReference type="InterPro" id="IPR013320">
    <property type="entry name" value="ConA-like_dom_sf"/>
</dbReference>
<comment type="similarity">
    <text evidence="1">Belongs to the glycosyl hydrolase 16 family.</text>
</comment>
<evidence type="ECO:0000313" key="4">
    <source>
        <dbReference type="Proteomes" id="UP000285794"/>
    </source>
</evidence>
<dbReference type="PANTHER" id="PTHR10963">
    <property type="entry name" value="GLYCOSYL HYDROLASE-RELATED"/>
    <property type="match status" value="1"/>
</dbReference>
<comment type="caution">
    <text evidence="3">The sequence shown here is derived from an EMBL/GenBank/DDBJ whole genome shotgun (WGS) entry which is preliminary data.</text>
</comment>
<dbReference type="PROSITE" id="PS51762">
    <property type="entry name" value="GH16_2"/>
    <property type="match status" value="1"/>
</dbReference>
<reference evidence="3 4" key="1">
    <citation type="submission" date="2018-07" db="EMBL/GenBank/DDBJ databases">
        <title>Draft genome sequence of Ancylomarina sp. M1P.</title>
        <authorList>
            <person name="Yadav S."/>
            <person name="Villanueva L."/>
            <person name="Damste J.S.S."/>
        </authorList>
    </citation>
    <scope>NUCLEOTIDE SEQUENCE [LARGE SCALE GENOMIC DNA]</scope>
    <source>
        <strain evidence="3 4">M1P</strain>
    </source>
</reference>
<evidence type="ECO:0000259" key="2">
    <source>
        <dbReference type="PROSITE" id="PS51762"/>
    </source>
</evidence>
<dbReference type="AlphaFoldDB" id="A0A425Y4A9"/>
<dbReference type="OrthoDB" id="9809583at2"/>
<dbReference type="Gene3D" id="2.60.120.200">
    <property type="match status" value="1"/>
</dbReference>
<protein>
    <submittedName>
        <fullName evidence="3">Glycoside hydrolase family 16 protein</fullName>
    </submittedName>
</protein>
<proteinExistence type="inferred from homology"/>
<dbReference type="GO" id="GO:0005975">
    <property type="term" value="P:carbohydrate metabolic process"/>
    <property type="evidence" value="ECO:0007669"/>
    <property type="project" value="InterPro"/>
</dbReference>
<dbReference type="SUPFAM" id="SSF49899">
    <property type="entry name" value="Concanavalin A-like lectins/glucanases"/>
    <property type="match status" value="1"/>
</dbReference>
<dbReference type="Proteomes" id="UP000285794">
    <property type="component" value="Unassembled WGS sequence"/>
</dbReference>
<gene>
    <name evidence="3" type="ORF">DWB61_06240</name>
</gene>
<dbReference type="InterPro" id="IPR000757">
    <property type="entry name" value="Beta-glucanase-like"/>
</dbReference>
<sequence length="287" mass="32021">MGDNIYELEIYLPRAGTYDVDLHVYKDGFEELLTKQITIAQDDPDYLDNMTLVWSDEFDGTEINTDYWTFETGSGGWGNNELQNYTNGDNAEIADGKLIITVRKENEFKVAGSYTSTRMISKGKKEFTYGRMEVRAKLPSGTGMWPAIWMLGGNISTEGWPACGEIDIMEYVGYQPDVVHATVHTTSGSGANGDGSSKALETAEEAFHVYGLIWDAKEMIFYIDSPENVTHTYAPFNKTASNWPFDLSQFFILNVAVGGNWGGVQGVDNTIFPQSMAVDYVRVYQSN</sequence>
<keyword evidence="4" id="KW-1185">Reference proteome</keyword>
<name>A0A425Y4A9_9BACT</name>